<evidence type="ECO:0000256" key="3">
    <source>
        <dbReference type="ARBA" id="ARBA00022475"/>
    </source>
</evidence>
<protein>
    <submittedName>
        <fullName evidence="13">NhaP2 protein</fullName>
    </submittedName>
</protein>
<dbReference type="GO" id="GO:0005886">
    <property type="term" value="C:plasma membrane"/>
    <property type="evidence" value="ECO:0007669"/>
    <property type="project" value="UniProtKB-SubCell"/>
</dbReference>
<sequence length="432" mass="48235">MMDPLFLILISILMVVLVGVSAYFACSETAYTGMNAIRVKNLVYEGRKNADKALKIYEDYDRLLTTALVGNTVVNIAISSLGTMLFSELFGAAMGVVVATIVTAMIILTFAEVIPKTLAKRNAERYSLRLAGSLYTVMTIVLPITWVFIKLTNFLSKNAKNDSEDIPSFTEDELHVMIDEVTEEGALERSEGELIKSAMQFDDIKVSEMYTPRSNITAVNLKADIEEVKELFLESEYSRIPVFDKSVDRIIGAIHTKDFFSRYVSGEPFTLNDIIMPVKFVPESTSIAALLSDLQKTHIHMAIVLDNFGRTLGLVTMEDILEELVGDIWDEGDEAVYPIHKEKDGSYTVPGEANISEIMNRLGIEFDAGDLKGQSINAFVHQNINGVPKRGDKIELENCRIVVRSMKSRRIKEVRICTIKEDGTTCQELPEN</sequence>
<comment type="subcellular location">
    <subcellularLocation>
        <location evidence="1">Cell membrane</location>
        <topology evidence="1">Multi-pass membrane protein</topology>
    </subcellularLocation>
</comment>
<dbReference type="SMART" id="SM01091">
    <property type="entry name" value="CorC_HlyC"/>
    <property type="match status" value="1"/>
</dbReference>
<evidence type="ECO:0000256" key="10">
    <source>
        <dbReference type="SAM" id="Phobius"/>
    </source>
</evidence>
<dbReference type="InterPro" id="IPR002550">
    <property type="entry name" value="CNNM"/>
</dbReference>
<dbReference type="PANTHER" id="PTHR22777:SF32">
    <property type="entry name" value="UPF0053 INNER MEMBRANE PROTEIN YFJD"/>
    <property type="match status" value="1"/>
</dbReference>
<feature type="transmembrane region" description="Helical" evidence="10">
    <location>
        <begin position="92"/>
        <end position="114"/>
    </location>
</feature>
<dbReference type="SMART" id="SM00116">
    <property type="entry name" value="CBS"/>
    <property type="match status" value="2"/>
</dbReference>
<dbReference type="InterPro" id="IPR005170">
    <property type="entry name" value="Transptr-assoc_dom"/>
</dbReference>
<comment type="similarity">
    <text evidence="2">Belongs to the UPF0053 family.</text>
</comment>
<keyword evidence="8 10" id="KW-0472">Membrane</keyword>
<organism evidence="13 14">
    <name type="scientific">Candidatus Methanoplasma termitum</name>
    <dbReference type="NCBI Taxonomy" id="1577791"/>
    <lineage>
        <taxon>Archaea</taxon>
        <taxon>Methanobacteriati</taxon>
        <taxon>Thermoplasmatota</taxon>
        <taxon>Thermoplasmata</taxon>
        <taxon>Methanomassiliicoccales</taxon>
        <taxon>Methanomassiliicoccaceae</taxon>
        <taxon>Candidatus Methanoplasma</taxon>
    </lineage>
</organism>
<dbReference type="SUPFAM" id="SSF56176">
    <property type="entry name" value="FAD-binding/transporter-associated domain-like"/>
    <property type="match status" value="1"/>
</dbReference>
<keyword evidence="5" id="KW-0677">Repeat</keyword>
<feature type="domain" description="CBS" evidence="11">
    <location>
        <begin position="274"/>
        <end position="331"/>
    </location>
</feature>
<name>A0A0A7LBY4_9ARCH</name>
<keyword evidence="3" id="KW-1003">Cell membrane</keyword>
<evidence type="ECO:0000313" key="13">
    <source>
        <dbReference type="EMBL" id="AIZ56518.1"/>
    </source>
</evidence>
<evidence type="ECO:0000256" key="8">
    <source>
        <dbReference type="ARBA" id="ARBA00023136"/>
    </source>
</evidence>
<feature type="domain" description="CBS" evidence="11">
    <location>
        <begin position="210"/>
        <end position="269"/>
    </location>
</feature>
<dbReference type="PANTHER" id="PTHR22777">
    <property type="entry name" value="HEMOLYSIN-RELATED"/>
    <property type="match status" value="1"/>
</dbReference>
<proteinExistence type="inferred from homology"/>
<dbReference type="FunFam" id="3.10.580.10:FF:000002">
    <property type="entry name" value="Magnesium/cobalt efflux protein CorC"/>
    <property type="match status" value="1"/>
</dbReference>
<dbReference type="Gene3D" id="3.10.580.10">
    <property type="entry name" value="CBS-domain"/>
    <property type="match status" value="1"/>
</dbReference>
<dbReference type="Gene3D" id="3.30.465.10">
    <property type="match status" value="1"/>
</dbReference>
<dbReference type="Pfam" id="PF03471">
    <property type="entry name" value="CorC_HlyC"/>
    <property type="match status" value="1"/>
</dbReference>
<dbReference type="InterPro" id="IPR046342">
    <property type="entry name" value="CBS_dom_sf"/>
</dbReference>
<dbReference type="InterPro" id="IPR000644">
    <property type="entry name" value="CBS_dom"/>
</dbReference>
<gene>
    <name evidence="13" type="primary">nhaP2</name>
    <name evidence="13" type="ORF">Mpt1_c06320</name>
</gene>
<feature type="domain" description="CNNM transmembrane" evidence="12">
    <location>
        <begin position="3"/>
        <end position="191"/>
    </location>
</feature>
<evidence type="ECO:0000313" key="14">
    <source>
        <dbReference type="Proteomes" id="UP000030787"/>
    </source>
</evidence>
<dbReference type="Pfam" id="PF00571">
    <property type="entry name" value="CBS"/>
    <property type="match status" value="2"/>
</dbReference>
<dbReference type="STRING" id="1577791.Mpt1_c06320"/>
<evidence type="ECO:0000256" key="4">
    <source>
        <dbReference type="ARBA" id="ARBA00022692"/>
    </source>
</evidence>
<reference evidence="13 14" key="1">
    <citation type="journal article" date="2014" name="Appl. Environ. Microbiol.">
        <title>Comparative Genome Analysis of 'Candidatus Methanoplasma termitum' Indicates a New Mode of Energy Metabolism in the Seventh Order of Methanogens.</title>
        <authorList>
            <person name="Lang K."/>
            <person name="Schuldes J."/>
            <person name="Klingl A."/>
            <person name="Poehlein A."/>
            <person name="Daniel R."/>
            <person name="Brune A."/>
        </authorList>
    </citation>
    <scope>NUCLEOTIDE SEQUENCE [LARGE SCALE GENOMIC DNA]</scope>
    <source>
        <strain evidence="14">Mpt1</strain>
    </source>
</reference>
<keyword evidence="6 10" id="KW-1133">Transmembrane helix</keyword>
<dbReference type="KEGG" id="mear:Mpt1_c06320"/>
<accession>A0A0A7LBY4</accession>
<evidence type="ECO:0000256" key="5">
    <source>
        <dbReference type="ARBA" id="ARBA00022737"/>
    </source>
</evidence>
<dbReference type="GO" id="GO:0050660">
    <property type="term" value="F:flavin adenine dinucleotide binding"/>
    <property type="evidence" value="ECO:0007669"/>
    <property type="project" value="InterPro"/>
</dbReference>
<feature type="transmembrane region" description="Helical" evidence="10">
    <location>
        <begin position="6"/>
        <end position="26"/>
    </location>
</feature>
<dbReference type="SUPFAM" id="SSF54631">
    <property type="entry name" value="CBS-domain pair"/>
    <property type="match status" value="1"/>
</dbReference>
<evidence type="ECO:0000256" key="2">
    <source>
        <dbReference type="ARBA" id="ARBA00006337"/>
    </source>
</evidence>
<evidence type="ECO:0000256" key="9">
    <source>
        <dbReference type="PROSITE-ProRule" id="PRU00703"/>
    </source>
</evidence>
<keyword evidence="14" id="KW-1185">Reference proteome</keyword>
<dbReference type="InterPro" id="IPR044751">
    <property type="entry name" value="Ion_transp-like_CBS"/>
</dbReference>
<evidence type="ECO:0000256" key="7">
    <source>
        <dbReference type="ARBA" id="ARBA00023122"/>
    </source>
</evidence>
<dbReference type="EMBL" id="CP010070">
    <property type="protein sequence ID" value="AIZ56518.1"/>
    <property type="molecule type" value="Genomic_DNA"/>
</dbReference>
<keyword evidence="7 9" id="KW-0129">CBS domain</keyword>
<dbReference type="PROSITE" id="PS51846">
    <property type="entry name" value="CNNM"/>
    <property type="match status" value="1"/>
</dbReference>
<dbReference type="PROSITE" id="PS51371">
    <property type="entry name" value="CBS"/>
    <property type="match status" value="2"/>
</dbReference>
<keyword evidence="4 10" id="KW-0812">Transmembrane</keyword>
<evidence type="ECO:0000256" key="1">
    <source>
        <dbReference type="ARBA" id="ARBA00004651"/>
    </source>
</evidence>
<dbReference type="InterPro" id="IPR016169">
    <property type="entry name" value="FAD-bd_PCMH_sub2"/>
</dbReference>
<feature type="transmembrane region" description="Helical" evidence="10">
    <location>
        <begin position="126"/>
        <end position="149"/>
    </location>
</feature>
<dbReference type="AlphaFoldDB" id="A0A0A7LBY4"/>
<dbReference type="HOGENOM" id="CLU_015237_4_1_2"/>
<feature type="transmembrane region" description="Helical" evidence="10">
    <location>
        <begin position="63"/>
        <end position="86"/>
    </location>
</feature>
<dbReference type="Proteomes" id="UP000030787">
    <property type="component" value="Chromosome"/>
</dbReference>
<evidence type="ECO:0000259" key="11">
    <source>
        <dbReference type="PROSITE" id="PS51371"/>
    </source>
</evidence>
<dbReference type="CDD" id="cd04590">
    <property type="entry name" value="CBS_pair_CorC_HlyC_assoc"/>
    <property type="match status" value="1"/>
</dbReference>
<evidence type="ECO:0000256" key="6">
    <source>
        <dbReference type="ARBA" id="ARBA00022989"/>
    </source>
</evidence>
<dbReference type="InterPro" id="IPR036318">
    <property type="entry name" value="FAD-bd_PCMH-like_sf"/>
</dbReference>
<evidence type="ECO:0000259" key="12">
    <source>
        <dbReference type="PROSITE" id="PS51846"/>
    </source>
</evidence>
<dbReference type="Pfam" id="PF01595">
    <property type="entry name" value="CNNM"/>
    <property type="match status" value="1"/>
</dbReference>